<feature type="transmembrane region" description="Helical" evidence="1">
    <location>
        <begin position="147"/>
        <end position="165"/>
    </location>
</feature>
<organism evidence="3 4">
    <name type="scientific">Athelia psychrophila</name>
    <dbReference type="NCBI Taxonomy" id="1759441"/>
    <lineage>
        <taxon>Eukaryota</taxon>
        <taxon>Fungi</taxon>
        <taxon>Dikarya</taxon>
        <taxon>Basidiomycota</taxon>
        <taxon>Agaricomycotina</taxon>
        <taxon>Agaricomycetes</taxon>
        <taxon>Agaricomycetidae</taxon>
        <taxon>Atheliales</taxon>
        <taxon>Atheliaceae</taxon>
        <taxon>Athelia</taxon>
    </lineage>
</organism>
<evidence type="ECO:0000313" key="3">
    <source>
        <dbReference type="EMBL" id="KZP18787.1"/>
    </source>
</evidence>
<feature type="transmembrane region" description="Helical" evidence="1">
    <location>
        <begin position="78"/>
        <end position="96"/>
    </location>
</feature>
<dbReference type="Pfam" id="PF20151">
    <property type="entry name" value="DUF6533"/>
    <property type="match status" value="1"/>
</dbReference>
<feature type="domain" description="DUF6533" evidence="2">
    <location>
        <begin position="10"/>
        <end position="51"/>
    </location>
</feature>
<dbReference type="EMBL" id="KV417569">
    <property type="protein sequence ID" value="KZP18787.1"/>
    <property type="molecule type" value="Genomic_DNA"/>
</dbReference>
<feature type="transmembrane region" description="Helical" evidence="1">
    <location>
        <begin position="41"/>
        <end position="66"/>
    </location>
</feature>
<sequence length="295" mass="32640">MVSPRKPIITVITFTLYTYDWLLSVSEEVESVSKGGLTWPVAVYFLSRIALFCTLLFSLIFGGQVLPPFAKQCPPTRIIVSICANIAGDSSGYLFFLRVRAVYMKSTCITLGFGALWLALVAMHIVPAMSARPTQLPEYNYCKLGHMQLPIISIFVYDTLVWLAITRRLAANSWTGSSWRARFFSIVHGEGLYSLSKALMRSGQLYYFTNILAYFVYLAIVFSQIIPAGMAGGSTTAYTAFTNMMACRVFRGVALGSLENTPSQLGLTTAQIAAVMQLEPLPSGRISNGRYDNQY</sequence>
<protein>
    <recommendedName>
        <fullName evidence="2">DUF6533 domain-containing protein</fullName>
    </recommendedName>
</protein>
<evidence type="ECO:0000313" key="4">
    <source>
        <dbReference type="Proteomes" id="UP000076532"/>
    </source>
</evidence>
<dbReference type="AlphaFoldDB" id="A0A166HEW3"/>
<accession>A0A166HEW3</accession>
<dbReference type="Proteomes" id="UP000076532">
    <property type="component" value="Unassembled WGS sequence"/>
</dbReference>
<dbReference type="InterPro" id="IPR045340">
    <property type="entry name" value="DUF6533"/>
</dbReference>
<dbReference type="OrthoDB" id="3038990at2759"/>
<reference evidence="3 4" key="1">
    <citation type="journal article" date="2016" name="Mol. Biol. Evol.">
        <title>Comparative Genomics of Early-Diverging Mushroom-Forming Fungi Provides Insights into the Origins of Lignocellulose Decay Capabilities.</title>
        <authorList>
            <person name="Nagy L.G."/>
            <person name="Riley R."/>
            <person name="Tritt A."/>
            <person name="Adam C."/>
            <person name="Daum C."/>
            <person name="Floudas D."/>
            <person name="Sun H."/>
            <person name="Yadav J.S."/>
            <person name="Pangilinan J."/>
            <person name="Larsson K.H."/>
            <person name="Matsuura K."/>
            <person name="Barry K."/>
            <person name="Labutti K."/>
            <person name="Kuo R."/>
            <person name="Ohm R.A."/>
            <person name="Bhattacharya S.S."/>
            <person name="Shirouzu T."/>
            <person name="Yoshinaga Y."/>
            <person name="Martin F.M."/>
            <person name="Grigoriev I.V."/>
            <person name="Hibbett D.S."/>
        </authorList>
    </citation>
    <scope>NUCLEOTIDE SEQUENCE [LARGE SCALE GENOMIC DNA]</scope>
    <source>
        <strain evidence="3 4">CBS 109695</strain>
    </source>
</reference>
<keyword evidence="1" id="KW-1133">Transmembrane helix</keyword>
<keyword evidence="4" id="KW-1185">Reference proteome</keyword>
<evidence type="ECO:0000256" key="1">
    <source>
        <dbReference type="SAM" id="Phobius"/>
    </source>
</evidence>
<name>A0A166HEW3_9AGAM</name>
<keyword evidence="1" id="KW-0812">Transmembrane</keyword>
<evidence type="ECO:0000259" key="2">
    <source>
        <dbReference type="Pfam" id="PF20151"/>
    </source>
</evidence>
<proteinExistence type="predicted"/>
<keyword evidence="1" id="KW-0472">Membrane</keyword>
<feature type="transmembrane region" description="Helical" evidence="1">
    <location>
        <begin position="108"/>
        <end position="127"/>
    </location>
</feature>
<feature type="transmembrane region" description="Helical" evidence="1">
    <location>
        <begin position="205"/>
        <end position="226"/>
    </location>
</feature>
<gene>
    <name evidence="3" type="ORF">FIBSPDRAFT_1045915</name>
</gene>